<evidence type="ECO:0000313" key="1">
    <source>
        <dbReference type="EMBL" id="QIV95908.1"/>
    </source>
</evidence>
<sequence>MYVYRNYKIKSQSHDHKLQEFIDSIISSKNDGVDYVITQSNYLQDNNNYLYINKNQLTAKYPCLIILYNKALFEIINDKNYKNTNCVLLHIVIYEINKLLKENKYWPLIEHRNSFGFNTPTLSDVLTGLRLSLGIVPNNHWYDFVIQGITNANRTIQKIINSKQLINICDFFQQNVSLQALGYQFMDIILDETYNLNHEKINNYLNEENSKEYFKYNKDTTVMLSTKAKNIFNRLLSTYKYALKSIRPNTEFTENENLLTYSDRIELLSDQILMATFTQSNIFNIEESSDDEYGQQKYYSPSGMSSLVVPMVAYRELNMINQNDNSFPTIYLTAKYCYFEMVSMNRILHNDYFWAYNQLGYILVHQIFLEGFIENCSNSYKNEKAKKDYAIQQMNNNNNKEIINKIISVVEQKLLFSCRDNDYYYKDVEGLYDEIIYNIGVVIENKVILAILEKFKQESFSKTLEKYKPQIIQIDHTPCVNSNDQMTSADDLLHKIVNSNDNGLYSRLEMIVLDITSSTSEHLNSFIKKFHQQQQIPFLVTACSALKNSELGLDAWQLGINKVYLSQGYIISNPNDNRLEKLKSLIHKYTKNTESPYSRINRRWLRAAVNKV</sequence>
<name>A0AAE6YHC7_9GAMM</name>
<dbReference type="AlphaFoldDB" id="A0AAE6YHC7"/>
<reference evidence="1 2" key="1">
    <citation type="submission" date="2019-03" db="EMBL/GenBank/DDBJ databases">
        <title>Complete Genome Sequence of Allofrancisella inopinata Strain SYSU YG23 Isolated from Water-Cooling Systems in China.</title>
        <authorList>
            <person name="Ohrman C."/>
            <person name="Uneklint I."/>
            <person name="Sjodin A."/>
        </authorList>
    </citation>
    <scope>NUCLEOTIDE SEQUENCE [LARGE SCALE GENOMIC DNA]</scope>
    <source>
        <strain evidence="1 2">SYSU YG23</strain>
    </source>
</reference>
<proteinExistence type="predicted"/>
<dbReference type="EMBL" id="CP038241">
    <property type="protein sequence ID" value="QIV95908.1"/>
    <property type="molecule type" value="Genomic_DNA"/>
</dbReference>
<gene>
    <name evidence="1" type="ORF">E4K63_03315</name>
</gene>
<dbReference type="KEGG" id="aii:E4K63_03315"/>
<dbReference type="RefSeq" id="WP_133940553.1">
    <property type="nucleotide sequence ID" value="NZ_CP038241.1"/>
</dbReference>
<accession>A0AAE6YHC7</accession>
<evidence type="ECO:0000313" key="2">
    <source>
        <dbReference type="Proteomes" id="UP000502004"/>
    </source>
</evidence>
<dbReference type="Proteomes" id="UP000502004">
    <property type="component" value="Chromosome"/>
</dbReference>
<protein>
    <submittedName>
        <fullName evidence="1">Uncharacterized protein</fullName>
    </submittedName>
</protein>
<keyword evidence="2" id="KW-1185">Reference proteome</keyword>
<organism evidence="1 2">
    <name type="scientific">Allofrancisella inopinata</name>
    <dbReference type="NCBI Taxonomy" id="1085647"/>
    <lineage>
        <taxon>Bacteria</taxon>
        <taxon>Pseudomonadati</taxon>
        <taxon>Pseudomonadota</taxon>
        <taxon>Gammaproteobacteria</taxon>
        <taxon>Thiotrichales</taxon>
        <taxon>Francisellaceae</taxon>
        <taxon>Allofrancisella</taxon>
    </lineage>
</organism>